<dbReference type="InterPro" id="IPR011037">
    <property type="entry name" value="Pyrv_Knase-like_insert_dom_sf"/>
</dbReference>
<dbReference type="InterPro" id="IPR015793">
    <property type="entry name" value="Pyrv_Knase_brl"/>
</dbReference>
<comment type="cofactor">
    <cofactor evidence="1">
        <name>Mg(2+)</name>
        <dbReference type="ChEBI" id="CHEBI:18420"/>
    </cofactor>
</comment>
<evidence type="ECO:0000256" key="1">
    <source>
        <dbReference type="ARBA" id="ARBA00001946"/>
    </source>
</evidence>
<dbReference type="InterPro" id="IPR018209">
    <property type="entry name" value="Pyrv_Knase_AS"/>
</dbReference>
<evidence type="ECO:0000256" key="15">
    <source>
        <dbReference type="ARBA" id="ARBA00023152"/>
    </source>
</evidence>
<keyword evidence="15 19" id="KW-0324">Glycolysis</keyword>
<sequence>MWEFPRVLPHKQWVLTLRPAPQLTKVRYMRRAKIVATIGPSISAPDKIAAAIKAGMNVSRLNMSHGDHDVHTNSYNTIREQSAKLGKEVAILADLQGPKIRLERFKNEKEILEPGADFTITSEEVEGTQEICGTTYKGLPGDVKPGDKLLLDDGKIQLEAVEVTPTRVRTRVIVGGPISNNKGINLPGAAVSLPALTEKDENDLRFALRLGVDIIALSFVRSGKDVERVHEIMEEEGLRIPVIAKIEKPQAVENLQDIIDKFDGIMVARGDLGVELPFSEVPLVQKQAIQMARRWAKPVIVATQVLESMISNPTPTRAEVSDCANAILDGADAVMLSGETSVGKYPIITISAMASIISDTEKKGLYRVPELDRKPRTRGGAITRAAVNIAEQLDVDYISTFTQSGDSARRLARLRPKKPVLAFTPNPKVRAFISLLWGVEAAHAQLTADTDGMTKIVDDYLMEHNLAEKGDLIVMTAGSPPGVAGSTNTVRVHRIGDRDETGAKLPEEREAVRPYADEDHD</sequence>
<keyword evidence="9" id="KW-0479">Metal-binding</keyword>
<dbReference type="EC" id="2.7.1.40" evidence="6 18"/>
<dbReference type="PROSITE" id="PS00110">
    <property type="entry name" value="PYRUVATE_KINASE"/>
    <property type="match status" value="1"/>
</dbReference>
<comment type="similarity">
    <text evidence="4 19">Belongs to the pyruvate kinase family.</text>
</comment>
<dbReference type="GO" id="GO:0004743">
    <property type="term" value="F:pyruvate kinase activity"/>
    <property type="evidence" value="ECO:0007669"/>
    <property type="project" value="UniProtKB-UniRule"/>
</dbReference>
<evidence type="ECO:0000256" key="5">
    <source>
        <dbReference type="ARBA" id="ARBA00011881"/>
    </source>
</evidence>
<dbReference type="Pfam" id="PF02887">
    <property type="entry name" value="PK_C"/>
    <property type="match status" value="1"/>
</dbReference>
<name>U7V525_9MICC</name>
<evidence type="ECO:0000313" key="24">
    <source>
        <dbReference type="Proteomes" id="UP000017174"/>
    </source>
</evidence>
<evidence type="ECO:0000256" key="3">
    <source>
        <dbReference type="ARBA" id="ARBA00004997"/>
    </source>
</evidence>
<dbReference type="PATRIC" id="fig|888019.4.peg.662"/>
<evidence type="ECO:0000313" key="23">
    <source>
        <dbReference type="EMBL" id="ERT66807.1"/>
    </source>
</evidence>
<dbReference type="FunFam" id="2.40.33.10:FF:000001">
    <property type="entry name" value="Pyruvate kinase"/>
    <property type="match status" value="1"/>
</dbReference>
<evidence type="ECO:0000256" key="13">
    <source>
        <dbReference type="ARBA" id="ARBA00022842"/>
    </source>
</evidence>
<keyword evidence="12" id="KW-0067">ATP-binding</keyword>
<dbReference type="GO" id="GO:0030955">
    <property type="term" value="F:potassium ion binding"/>
    <property type="evidence" value="ECO:0007669"/>
    <property type="project" value="UniProtKB-UniRule"/>
</dbReference>
<dbReference type="SUPFAM" id="SSF50800">
    <property type="entry name" value="PK beta-barrel domain-like"/>
    <property type="match status" value="1"/>
</dbReference>
<evidence type="ECO:0000256" key="19">
    <source>
        <dbReference type="RuleBase" id="RU000504"/>
    </source>
</evidence>
<evidence type="ECO:0000256" key="8">
    <source>
        <dbReference type="ARBA" id="ARBA00022679"/>
    </source>
</evidence>
<organism evidence="23 24">
    <name type="scientific">Rothia aeria F0184</name>
    <dbReference type="NCBI Taxonomy" id="888019"/>
    <lineage>
        <taxon>Bacteria</taxon>
        <taxon>Bacillati</taxon>
        <taxon>Actinomycetota</taxon>
        <taxon>Actinomycetes</taxon>
        <taxon>Micrococcales</taxon>
        <taxon>Micrococcaceae</taxon>
        <taxon>Rothia</taxon>
    </lineage>
</organism>
<evidence type="ECO:0000256" key="17">
    <source>
        <dbReference type="ARBA" id="ARBA00048152"/>
    </source>
</evidence>
<keyword evidence="14" id="KW-0630">Potassium</keyword>
<dbReference type="FunFam" id="3.40.1380.20:FF:000009">
    <property type="entry name" value="Pyruvate kinase"/>
    <property type="match status" value="1"/>
</dbReference>
<reference evidence="23 24" key="1">
    <citation type="submission" date="2013-08" db="EMBL/GenBank/DDBJ databases">
        <authorList>
            <person name="Weinstock G."/>
            <person name="Sodergren E."/>
            <person name="Wylie T."/>
            <person name="Fulton L."/>
            <person name="Fulton R."/>
            <person name="Fronick C."/>
            <person name="O'Laughlin M."/>
            <person name="Godfrey J."/>
            <person name="Miner T."/>
            <person name="Herter B."/>
            <person name="Appelbaum E."/>
            <person name="Cordes M."/>
            <person name="Lek S."/>
            <person name="Wollam A."/>
            <person name="Pepin K.H."/>
            <person name="Palsikar V.B."/>
            <person name="Mitreva M."/>
            <person name="Wilson R.K."/>
        </authorList>
    </citation>
    <scope>NUCLEOTIDE SEQUENCE [LARGE SCALE GENOMIC DNA]</scope>
    <source>
        <strain evidence="23 24">F0184</strain>
    </source>
</reference>
<comment type="subunit">
    <text evidence="5">Homotetramer.</text>
</comment>
<evidence type="ECO:0000256" key="10">
    <source>
        <dbReference type="ARBA" id="ARBA00022741"/>
    </source>
</evidence>
<dbReference type="Gene3D" id="2.40.33.10">
    <property type="entry name" value="PK beta-barrel domain-like"/>
    <property type="match status" value="1"/>
</dbReference>
<comment type="caution">
    <text evidence="23">The sequence shown here is derived from an EMBL/GenBank/DDBJ whole genome shotgun (WGS) entry which is preliminary data.</text>
</comment>
<comment type="cofactor">
    <cofactor evidence="2">
        <name>K(+)</name>
        <dbReference type="ChEBI" id="CHEBI:29103"/>
    </cofactor>
</comment>
<comment type="catalytic activity">
    <reaction evidence="17 19">
        <text>pyruvate + ATP = phosphoenolpyruvate + ADP + H(+)</text>
        <dbReference type="Rhea" id="RHEA:18157"/>
        <dbReference type="ChEBI" id="CHEBI:15361"/>
        <dbReference type="ChEBI" id="CHEBI:15378"/>
        <dbReference type="ChEBI" id="CHEBI:30616"/>
        <dbReference type="ChEBI" id="CHEBI:58702"/>
        <dbReference type="ChEBI" id="CHEBI:456216"/>
        <dbReference type="EC" id="2.7.1.40"/>
    </reaction>
</comment>
<dbReference type="HOGENOM" id="CLU_015439_0_2_11"/>
<evidence type="ECO:0000259" key="22">
    <source>
        <dbReference type="Pfam" id="PF02887"/>
    </source>
</evidence>
<evidence type="ECO:0000256" key="12">
    <source>
        <dbReference type="ARBA" id="ARBA00022840"/>
    </source>
</evidence>
<dbReference type="InterPro" id="IPR015813">
    <property type="entry name" value="Pyrv/PenolPyrv_kinase-like_dom"/>
</dbReference>
<dbReference type="NCBIfam" id="NF004978">
    <property type="entry name" value="PRK06354.1"/>
    <property type="match status" value="1"/>
</dbReference>
<dbReference type="Gene3D" id="3.40.1380.20">
    <property type="entry name" value="Pyruvate kinase, C-terminal domain"/>
    <property type="match status" value="1"/>
</dbReference>
<evidence type="ECO:0000256" key="6">
    <source>
        <dbReference type="ARBA" id="ARBA00012142"/>
    </source>
</evidence>
<evidence type="ECO:0000259" key="21">
    <source>
        <dbReference type="Pfam" id="PF00224"/>
    </source>
</evidence>
<keyword evidence="13 19" id="KW-0460">Magnesium</keyword>
<dbReference type="Proteomes" id="UP000017174">
    <property type="component" value="Unassembled WGS sequence"/>
</dbReference>
<feature type="domain" description="Pyruvate kinase barrel" evidence="21">
    <location>
        <begin position="29"/>
        <end position="349"/>
    </location>
</feature>
<evidence type="ECO:0000256" key="4">
    <source>
        <dbReference type="ARBA" id="ARBA00008663"/>
    </source>
</evidence>
<keyword evidence="10" id="KW-0547">Nucleotide-binding</keyword>
<feature type="domain" description="Pyruvate kinase C-terminal" evidence="22">
    <location>
        <begin position="381"/>
        <end position="493"/>
    </location>
</feature>
<dbReference type="PANTHER" id="PTHR11817">
    <property type="entry name" value="PYRUVATE KINASE"/>
    <property type="match status" value="1"/>
</dbReference>
<keyword evidence="11 19" id="KW-0418">Kinase</keyword>
<dbReference type="InterPro" id="IPR036918">
    <property type="entry name" value="Pyrv_Knase_C_sf"/>
</dbReference>
<dbReference type="SUPFAM" id="SSF52935">
    <property type="entry name" value="PK C-terminal domain-like"/>
    <property type="match status" value="1"/>
</dbReference>
<evidence type="ECO:0000256" key="7">
    <source>
        <dbReference type="ARBA" id="ARBA00018587"/>
    </source>
</evidence>
<gene>
    <name evidence="23" type="ORF">HMPREF0742_00785</name>
</gene>
<dbReference type="InterPro" id="IPR001697">
    <property type="entry name" value="Pyr_Knase"/>
</dbReference>
<proteinExistence type="inferred from homology"/>
<dbReference type="UniPathway" id="UPA00109">
    <property type="reaction ID" value="UER00188"/>
</dbReference>
<dbReference type="SUPFAM" id="SSF51621">
    <property type="entry name" value="Phosphoenolpyruvate/pyruvate domain"/>
    <property type="match status" value="1"/>
</dbReference>
<evidence type="ECO:0000256" key="20">
    <source>
        <dbReference type="SAM" id="MobiDB-lite"/>
    </source>
</evidence>
<accession>U7V525</accession>
<dbReference type="InterPro" id="IPR015806">
    <property type="entry name" value="Pyrv_Knase_insert_dom_sf"/>
</dbReference>
<feature type="region of interest" description="Disordered" evidence="20">
    <location>
        <begin position="496"/>
        <end position="521"/>
    </location>
</feature>
<dbReference type="NCBIfam" id="TIGR01064">
    <property type="entry name" value="pyruv_kin"/>
    <property type="match status" value="1"/>
</dbReference>
<dbReference type="AlphaFoldDB" id="U7V525"/>
<dbReference type="NCBIfam" id="NF004491">
    <property type="entry name" value="PRK05826.1"/>
    <property type="match status" value="1"/>
</dbReference>
<dbReference type="Pfam" id="PF00224">
    <property type="entry name" value="PK"/>
    <property type="match status" value="1"/>
</dbReference>
<dbReference type="GO" id="GO:0005524">
    <property type="term" value="F:ATP binding"/>
    <property type="evidence" value="ECO:0007669"/>
    <property type="project" value="UniProtKB-KW"/>
</dbReference>
<evidence type="ECO:0000256" key="16">
    <source>
        <dbReference type="ARBA" id="ARBA00023317"/>
    </source>
</evidence>
<dbReference type="NCBIfam" id="NF004886">
    <property type="entry name" value="PRK06247.1"/>
    <property type="match status" value="1"/>
</dbReference>
<evidence type="ECO:0000256" key="14">
    <source>
        <dbReference type="ARBA" id="ARBA00022958"/>
    </source>
</evidence>
<dbReference type="Gene3D" id="3.20.20.60">
    <property type="entry name" value="Phosphoenolpyruvate-binding domains"/>
    <property type="match status" value="1"/>
</dbReference>
<evidence type="ECO:0000256" key="18">
    <source>
        <dbReference type="NCBIfam" id="TIGR01064"/>
    </source>
</evidence>
<dbReference type="GO" id="GO:0016301">
    <property type="term" value="F:kinase activity"/>
    <property type="evidence" value="ECO:0007669"/>
    <property type="project" value="UniProtKB-KW"/>
</dbReference>
<dbReference type="PRINTS" id="PR01050">
    <property type="entry name" value="PYRUVTKNASE"/>
</dbReference>
<evidence type="ECO:0000256" key="9">
    <source>
        <dbReference type="ARBA" id="ARBA00022723"/>
    </source>
</evidence>
<keyword evidence="8 19" id="KW-0808">Transferase</keyword>
<dbReference type="EMBL" id="AXZG01000028">
    <property type="protein sequence ID" value="ERT66807.1"/>
    <property type="molecule type" value="Genomic_DNA"/>
</dbReference>
<dbReference type="GO" id="GO:0000287">
    <property type="term" value="F:magnesium ion binding"/>
    <property type="evidence" value="ECO:0007669"/>
    <property type="project" value="UniProtKB-UniRule"/>
</dbReference>
<evidence type="ECO:0000256" key="11">
    <source>
        <dbReference type="ARBA" id="ARBA00022777"/>
    </source>
</evidence>
<dbReference type="InterPro" id="IPR015795">
    <property type="entry name" value="Pyrv_Knase_C"/>
</dbReference>
<comment type="pathway">
    <text evidence="3 19">Carbohydrate degradation; glycolysis; pyruvate from D-glyceraldehyde 3-phosphate: step 5/5.</text>
</comment>
<keyword evidence="16 23" id="KW-0670">Pyruvate</keyword>
<evidence type="ECO:0000256" key="2">
    <source>
        <dbReference type="ARBA" id="ARBA00001958"/>
    </source>
</evidence>
<protein>
    <recommendedName>
        <fullName evidence="7 18">Pyruvate kinase</fullName>
        <ecNumber evidence="6 18">2.7.1.40</ecNumber>
    </recommendedName>
</protein>
<dbReference type="InterPro" id="IPR040442">
    <property type="entry name" value="Pyrv_kinase-like_dom_sf"/>
</dbReference>